<evidence type="ECO:0000259" key="2">
    <source>
        <dbReference type="Pfam" id="PF11127"/>
    </source>
</evidence>
<dbReference type="OrthoDB" id="9799383at2"/>
<name>A0A0Q3P4J7_9FLAO</name>
<dbReference type="Pfam" id="PF11127">
    <property type="entry name" value="YgaP-like_TM"/>
    <property type="match status" value="1"/>
</dbReference>
<keyword evidence="4" id="KW-1185">Reference proteome</keyword>
<dbReference type="Gene3D" id="6.10.140.1340">
    <property type="match status" value="1"/>
</dbReference>
<protein>
    <recommendedName>
        <fullName evidence="2">Inner membrane protein YgaP-like transmembrane domain-containing protein</fullName>
    </recommendedName>
</protein>
<dbReference type="EMBL" id="LLYZ01000012">
    <property type="protein sequence ID" value="KQK24854.1"/>
    <property type="molecule type" value="Genomic_DNA"/>
</dbReference>
<reference evidence="3 4" key="1">
    <citation type="submission" date="2015-10" db="EMBL/GenBank/DDBJ databases">
        <title>Chryseobacterium aquaticum genome.</title>
        <authorList>
            <person name="Newman J.D."/>
            <person name="Ferguson M.B."/>
            <person name="Miller J.R."/>
        </authorList>
    </citation>
    <scope>NUCLEOTIDE SEQUENCE [LARGE SCALE GENOMIC DNA]</scope>
    <source>
        <strain evidence="3 4">KCTC 12483</strain>
    </source>
</reference>
<evidence type="ECO:0000256" key="1">
    <source>
        <dbReference type="SAM" id="Phobius"/>
    </source>
</evidence>
<keyword evidence="1" id="KW-0812">Transmembrane</keyword>
<gene>
    <name evidence="3" type="ORF">AR438_14310</name>
</gene>
<sequence length="68" mass="7655">MYTRIAHAIAGILILSSLFLGIKINGNWFWLTGFVGINLLQNAFTNWCLIYVVLHKLGIKDDGESCTR</sequence>
<comment type="caution">
    <text evidence="3">The sequence shown here is derived from an EMBL/GenBank/DDBJ whole genome shotgun (WGS) entry which is preliminary data.</text>
</comment>
<proteinExistence type="predicted"/>
<dbReference type="STRING" id="452084.AR438_14310"/>
<dbReference type="Proteomes" id="UP000051682">
    <property type="component" value="Unassembled WGS sequence"/>
</dbReference>
<dbReference type="AlphaFoldDB" id="A0A0Q3P4J7"/>
<accession>A0A0Q3P4J7</accession>
<evidence type="ECO:0000313" key="3">
    <source>
        <dbReference type="EMBL" id="KQK24854.1"/>
    </source>
</evidence>
<feature type="transmembrane region" description="Helical" evidence="1">
    <location>
        <begin position="5"/>
        <end position="22"/>
    </location>
</feature>
<feature type="domain" description="Inner membrane protein YgaP-like transmembrane" evidence="2">
    <location>
        <begin position="4"/>
        <end position="55"/>
    </location>
</feature>
<dbReference type="RefSeq" id="WP_056016420.1">
    <property type="nucleotide sequence ID" value="NZ_LLYZ01000012.1"/>
</dbReference>
<feature type="transmembrane region" description="Helical" evidence="1">
    <location>
        <begin position="28"/>
        <end position="54"/>
    </location>
</feature>
<organism evidence="3 4">
    <name type="scientific">Chryseobacterium aquaticum</name>
    <dbReference type="NCBI Taxonomy" id="452084"/>
    <lineage>
        <taxon>Bacteria</taxon>
        <taxon>Pseudomonadati</taxon>
        <taxon>Bacteroidota</taxon>
        <taxon>Flavobacteriia</taxon>
        <taxon>Flavobacteriales</taxon>
        <taxon>Weeksellaceae</taxon>
        <taxon>Chryseobacterium group</taxon>
        <taxon>Chryseobacterium</taxon>
    </lineage>
</organism>
<keyword evidence="1" id="KW-1133">Transmembrane helix</keyword>
<keyword evidence="1" id="KW-0472">Membrane</keyword>
<evidence type="ECO:0000313" key="4">
    <source>
        <dbReference type="Proteomes" id="UP000051682"/>
    </source>
</evidence>
<dbReference type="InterPro" id="IPR021309">
    <property type="entry name" value="YgaP-like_TM"/>
</dbReference>